<dbReference type="GO" id="GO:0003824">
    <property type="term" value="F:catalytic activity"/>
    <property type="evidence" value="ECO:0007669"/>
    <property type="project" value="InterPro"/>
</dbReference>
<dbReference type="PANTHER" id="PTHR42834">
    <property type="entry name" value="ENDONUCLEASE/EXONUCLEASE/PHOSPHATASE FAMILY PROTEIN (AFU_ORTHOLOGUE AFUA_3G09210)"/>
    <property type="match status" value="1"/>
</dbReference>
<dbReference type="EMBL" id="LCTW02000217">
    <property type="protein sequence ID" value="KXX76304.1"/>
    <property type="molecule type" value="Genomic_DNA"/>
</dbReference>
<dbReference type="PANTHER" id="PTHR42834:SF1">
    <property type="entry name" value="ENDONUCLEASE_EXONUCLEASE_PHOSPHATASE FAMILY PROTEIN (AFU_ORTHOLOGUE AFUA_3G09210)"/>
    <property type="match status" value="1"/>
</dbReference>
<dbReference type="STRING" id="100816.A0A175VZU8"/>
<evidence type="ECO:0000313" key="4">
    <source>
        <dbReference type="EMBL" id="KXX76304.1"/>
    </source>
</evidence>
<comment type="caution">
    <text evidence="4">The sequence shown here is derived from an EMBL/GenBank/DDBJ whole genome shotgun (WGS) entry which is preliminary data.</text>
</comment>
<accession>A0A175VZU8</accession>
<name>A0A175VZU8_9PEZI</name>
<organism evidence="4 5">
    <name type="scientific">Madurella mycetomatis</name>
    <dbReference type="NCBI Taxonomy" id="100816"/>
    <lineage>
        <taxon>Eukaryota</taxon>
        <taxon>Fungi</taxon>
        <taxon>Dikarya</taxon>
        <taxon>Ascomycota</taxon>
        <taxon>Pezizomycotina</taxon>
        <taxon>Sordariomycetes</taxon>
        <taxon>Sordariomycetidae</taxon>
        <taxon>Sordariales</taxon>
        <taxon>Sordariales incertae sedis</taxon>
        <taxon>Madurella</taxon>
    </lineage>
</organism>
<dbReference type="Gene3D" id="3.60.10.10">
    <property type="entry name" value="Endonuclease/exonuclease/phosphatase"/>
    <property type="match status" value="1"/>
</dbReference>
<dbReference type="VEuPathDB" id="FungiDB:MMYC01_205315"/>
<reference evidence="4 5" key="1">
    <citation type="journal article" date="2016" name="Genome Announc.">
        <title>Genome Sequence of Madurella mycetomatis mm55, Isolated from a Human Mycetoma Case in Sudan.</title>
        <authorList>
            <person name="Smit S."/>
            <person name="Derks M.F."/>
            <person name="Bervoets S."/>
            <person name="Fahal A."/>
            <person name="van Leeuwen W."/>
            <person name="van Belkum A."/>
            <person name="van de Sande W.W."/>
        </authorList>
    </citation>
    <scope>NUCLEOTIDE SEQUENCE [LARGE SCALE GENOMIC DNA]</scope>
    <source>
        <strain evidence="5">mm55</strain>
    </source>
</reference>
<dbReference type="Proteomes" id="UP000078237">
    <property type="component" value="Unassembled WGS sequence"/>
</dbReference>
<evidence type="ECO:0000259" key="3">
    <source>
        <dbReference type="Pfam" id="PF03372"/>
    </source>
</evidence>
<keyword evidence="5" id="KW-1185">Reference proteome</keyword>
<dbReference type="SUPFAM" id="SSF56219">
    <property type="entry name" value="DNase I-like"/>
    <property type="match status" value="1"/>
</dbReference>
<dbReference type="InterPro" id="IPR005135">
    <property type="entry name" value="Endo/exonuclease/phosphatase"/>
</dbReference>
<evidence type="ECO:0000256" key="2">
    <source>
        <dbReference type="SAM" id="SignalP"/>
    </source>
</evidence>
<feature type="region of interest" description="Disordered" evidence="1">
    <location>
        <begin position="421"/>
        <end position="461"/>
    </location>
</feature>
<gene>
    <name evidence="4" type="ORF">MMYC01_205315</name>
</gene>
<sequence>MKLFPVFCCGFASLQSLAAALTIAEINGNKFISPFSGQAVANVTGLLVAKGPNGVWIRSTAPDNDQTTSEGIYVFSDTVGSNLTVGDIISLDGMVSEYRSNDNYLYLTEITSPRNIQLLSSGNKVAPLVIGKDTISPPTVQYSSLDGGDIYKLPNAVANISGANPVLDPAKYGLDFWESLTGELVTVRMPHAIKVPNRFGDTWVVGDWAVTGRNRHGGLTMSDKDSNPEAIVIGAPLDGTRNPAETKMGDGLKDITGVVTQAFGFYTILPLTAIESTAPVSAAASASSLLSQRKCKAITVGSYNVENLNPTSAHLPKVAAHIVDYLRTPDLLFIQEVQDDNGATDDGVVSADKTLSTLAEAIKALSNVTYAFTNINPLSNADGGQPGGNIRVAYLYRLGVISLYKENPGTAEDAIRVISAQSKGHDKGKGKGKGRSLHGKGGATPALSFNPGRIEPSHEAWKDSRKPLAAAWKAKGGKKPFYTVNVHWSSKGGGTSLHGDLRPPINGAVEGRMLQANVTGSFIADILAVDPAANVIAAGDFNEFAFVQPMKSFSTISKMVDLDEAVGIPIEERYTYAYDMNSQALDHIYVSPALARHKATRFEHIHVNSWAADADAVSDHDPSIALFDLCGN</sequence>
<dbReference type="OrthoDB" id="47488at2759"/>
<dbReference type="CDD" id="cd04486">
    <property type="entry name" value="YhcR_OBF_like"/>
    <property type="match status" value="1"/>
</dbReference>
<protein>
    <recommendedName>
        <fullName evidence="3">Endonuclease/exonuclease/phosphatase domain-containing protein</fullName>
    </recommendedName>
</protein>
<keyword evidence="2" id="KW-0732">Signal</keyword>
<feature type="domain" description="Endonuclease/exonuclease/phosphatase" evidence="3">
    <location>
        <begin position="301"/>
        <end position="620"/>
    </location>
</feature>
<dbReference type="AlphaFoldDB" id="A0A175VZU8"/>
<dbReference type="InterPro" id="IPR036691">
    <property type="entry name" value="Endo/exonu/phosph_ase_sf"/>
</dbReference>
<proteinExistence type="predicted"/>
<dbReference type="Pfam" id="PF03372">
    <property type="entry name" value="Exo_endo_phos"/>
    <property type="match status" value="1"/>
</dbReference>
<feature type="chain" id="PRO_5008043495" description="Endonuclease/exonuclease/phosphatase domain-containing protein" evidence="2">
    <location>
        <begin position="21"/>
        <end position="632"/>
    </location>
</feature>
<feature type="signal peptide" evidence="2">
    <location>
        <begin position="1"/>
        <end position="20"/>
    </location>
</feature>
<evidence type="ECO:0000256" key="1">
    <source>
        <dbReference type="SAM" id="MobiDB-lite"/>
    </source>
</evidence>
<evidence type="ECO:0000313" key="5">
    <source>
        <dbReference type="Proteomes" id="UP000078237"/>
    </source>
</evidence>